<name>A0ABY5Y7K4_9FLAO</name>
<dbReference type="RefSeq" id="WP_260571991.1">
    <property type="nucleotide sequence ID" value="NZ_CP104205.1"/>
</dbReference>
<reference evidence="2" key="1">
    <citation type="submission" date="2022-09" db="EMBL/GenBank/DDBJ databases">
        <title>Maribacter litopenaei sp. nov., isolated from the intestinal tract of the Pacific White Shrimp, Litopenaeus vannamei.</title>
        <authorList>
            <person name="Kim S.Y."/>
            <person name="Hwang C.Y."/>
        </authorList>
    </citation>
    <scope>NUCLEOTIDE SEQUENCE</scope>
    <source>
        <strain evidence="2">HL-LV01</strain>
    </source>
</reference>
<accession>A0ABY5Y7K4</accession>
<evidence type="ECO:0000259" key="1">
    <source>
        <dbReference type="Pfam" id="PF22560"/>
    </source>
</evidence>
<dbReference type="EMBL" id="CP104205">
    <property type="protein sequence ID" value="UWX54224.1"/>
    <property type="molecule type" value="Genomic_DNA"/>
</dbReference>
<gene>
    <name evidence="2" type="primary">tcmP</name>
    <name evidence="2" type="ORF">NYZ99_14790</name>
</gene>
<proteinExistence type="predicted"/>
<dbReference type="InterPro" id="IPR031009">
    <property type="entry name" value="Tcm_partner"/>
</dbReference>
<dbReference type="InterPro" id="IPR054339">
    <property type="entry name" value="GMT_wHTH"/>
</dbReference>
<evidence type="ECO:0000313" key="2">
    <source>
        <dbReference type="EMBL" id="UWX54224.1"/>
    </source>
</evidence>
<dbReference type="Proteomes" id="UP001059209">
    <property type="component" value="Chromosome"/>
</dbReference>
<sequence length="373" mass="43802">MPGISLSDFFKEKRTASEIKSEILNEYFKAWAAILLKGQQYRTIKTLLYVDLFSDSGLYDDGKPSTPIKILNSINQSKGQFIDFDKAVKTFFNDKSEKLANDLKNNIESLPYYKDISHKPVIANEPASQKILEEYLQSSNPSLTFIDPLGYNYTQNMLLYSVKNWGSDLFMLFNFNRIRAAIRNKKVKQNMKGIFASYYDQILEFYKKEERPHEREEFIIKTFQKIFEDRGYLILKFKVNFPNRNQTSHYLFFISKVHLAITRAKEIMTKYSDTQNDGVPLFGANIKQDPMFFPSLCKYSVQKLSENILQDPLSFNHKTIEEVYREHNYNTNYVKQNYKDAIEILIRNNKIALFDKNGNPTNRITYTAKIKFN</sequence>
<dbReference type="Pfam" id="PF22560">
    <property type="entry name" value="GMT-wHTH"/>
    <property type="match status" value="1"/>
</dbReference>
<feature type="domain" description="GMT-like wHTH" evidence="1">
    <location>
        <begin position="291"/>
        <end position="358"/>
    </location>
</feature>
<organism evidence="2 3">
    <name type="scientific">Maribacter litopenaei</name>
    <dbReference type="NCBI Taxonomy" id="2976127"/>
    <lineage>
        <taxon>Bacteria</taxon>
        <taxon>Pseudomonadati</taxon>
        <taxon>Bacteroidota</taxon>
        <taxon>Flavobacteriia</taxon>
        <taxon>Flavobacteriales</taxon>
        <taxon>Flavobacteriaceae</taxon>
        <taxon>Maribacter</taxon>
    </lineage>
</organism>
<keyword evidence="3" id="KW-1185">Reference proteome</keyword>
<evidence type="ECO:0000313" key="3">
    <source>
        <dbReference type="Proteomes" id="UP001059209"/>
    </source>
</evidence>
<dbReference type="NCBIfam" id="TIGR04474">
    <property type="entry name" value="tcm_partner"/>
    <property type="match status" value="1"/>
</dbReference>
<protein>
    <submittedName>
        <fullName evidence="2">Three-Cys-motif partner protein TcmP</fullName>
    </submittedName>
</protein>